<protein>
    <submittedName>
        <fullName evidence="2">Hemerythrin domain-containing protein</fullName>
    </submittedName>
</protein>
<dbReference type="RefSeq" id="WP_378057706.1">
    <property type="nucleotide sequence ID" value="NZ_JBHSIS010000008.1"/>
</dbReference>
<dbReference type="Pfam" id="PF01814">
    <property type="entry name" value="Hemerythrin"/>
    <property type="match status" value="1"/>
</dbReference>
<evidence type="ECO:0000259" key="1">
    <source>
        <dbReference type="Pfam" id="PF01814"/>
    </source>
</evidence>
<dbReference type="InterPro" id="IPR012312">
    <property type="entry name" value="Hemerythrin-like"/>
</dbReference>
<evidence type="ECO:0000313" key="2">
    <source>
        <dbReference type="EMBL" id="MFC4855749.1"/>
    </source>
</evidence>
<proteinExistence type="predicted"/>
<reference evidence="3" key="1">
    <citation type="journal article" date="2019" name="Int. J. Syst. Evol. Microbiol.">
        <title>The Global Catalogue of Microorganisms (GCM) 10K type strain sequencing project: providing services to taxonomists for standard genome sequencing and annotation.</title>
        <authorList>
            <consortium name="The Broad Institute Genomics Platform"/>
            <consortium name="The Broad Institute Genome Sequencing Center for Infectious Disease"/>
            <person name="Wu L."/>
            <person name="Ma J."/>
        </authorList>
    </citation>
    <scope>NUCLEOTIDE SEQUENCE [LARGE SCALE GENOMIC DNA]</scope>
    <source>
        <strain evidence="3">ZS-22-S1</strain>
    </source>
</reference>
<comment type="caution">
    <text evidence="2">The sequence shown here is derived from an EMBL/GenBank/DDBJ whole genome shotgun (WGS) entry which is preliminary data.</text>
</comment>
<accession>A0ABV9S460</accession>
<keyword evidence="3" id="KW-1185">Reference proteome</keyword>
<name>A0ABV9S460_9PSEU</name>
<evidence type="ECO:0000313" key="3">
    <source>
        <dbReference type="Proteomes" id="UP001595859"/>
    </source>
</evidence>
<feature type="domain" description="Hemerythrin-like" evidence="1">
    <location>
        <begin position="40"/>
        <end position="152"/>
    </location>
</feature>
<sequence length="175" mass="19503">MTLRNMPPSKHEATDSVRRFCVLMAAMNDRLTAFGNQLIVSHIRLRELLDELRDGTYAEIDLATHCLTFCSVLAAHHSAEDEQGFPVLAKHFPELGPVLTELMHDHRQVAEVLDRLKAVSTMDVVDAGRELETLAALLETHLVYEEKKLVAALNRLSPTVEEARAVARAVTLSQP</sequence>
<dbReference type="Proteomes" id="UP001595859">
    <property type="component" value="Unassembled WGS sequence"/>
</dbReference>
<gene>
    <name evidence="2" type="ORF">ACFPCV_19745</name>
</gene>
<organism evidence="2 3">
    <name type="scientific">Actinophytocola glycyrrhizae</name>
    <dbReference type="NCBI Taxonomy" id="2044873"/>
    <lineage>
        <taxon>Bacteria</taxon>
        <taxon>Bacillati</taxon>
        <taxon>Actinomycetota</taxon>
        <taxon>Actinomycetes</taxon>
        <taxon>Pseudonocardiales</taxon>
        <taxon>Pseudonocardiaceae</taxon>
    </lineage>
</organism>
<dbReference type="Gene3D" id="1.20.120.520">
    <property type="entry name" value="nmb1532 protein domain like"/>
    <property type="match status" value="1"/>
</dbReference>
<dbReference type="EMBL" id="JBHSIS010000008">
    <property type="protein sequence ID" value="MFC4855749.1"/>
    <property type="molecule type" value="Genomic_DNA"/>
</dbReference>